<dbReference type="GO" id="GO:0005737">
    <property type="term" value="C:cytoplasm"/>
    <property type="evidence" value="ECO:0007669"/>
    <property type="project" value="UniProtKB-SubCell"/>
</dbReference>
<dbReference type="Pfam" id="PF01774">
    <property type="entry name" value="UreD"/>
    <property type="match status" value="1"/>
</dbReference>
<dbReference type="EMBL" id="JACIDT010000005">
    <property type="protein sequence ID" value="MBB3926023.1"/>
    <property type="molecule type" value="Genomic_DNA"/>
</dbReference>
<evidence type="ECO:0000256" key="4">
    <source>
        <dbReference type="SAM" id="MobiDB-lite"/>
    </source>
</evidence>
<comment type="caution">
    <text evidence="5">The sequence shown here is derived from an EMBL/GenBank/DDBJ whole genome shotgun (WGS) entry which is preliminary data.</text>
</comment>
<dbReference type="GO" id="GO:0016151">
    <property type="term" value="F:nickel cation binding"/>
    <property type="evidence" value="ECO:0007669"/>
    <property type="project" value="UniProtKB-UniRule"/>
</dbReference>
<keyword evidence="6" id="KW-1185">Reference proteome</keyword>
<evidence type="ECO:0000313" key="5">
    <source>
        <dbReference type="EMBL" id="MBB3926023.1"/>
    </source>
</evidence>
<protein>
    <recommendedName>
        <fullName evidence="3">Urease accessory protein UreD</fullName>
    </recommendedName>
</protein>
<keyword evidence="3" id="KW-0996">Nickel insertion</keyword>
<comment type="subcellular location">
    <subcellularLocation>
        <location evidence="3">Cytoplasm</location>
    </subcellularLocation>
</comment>
<keyword evidence="3" id="KW-0963">Cytoplasm</keyword>
<name>A0A7W6FPM1_9SPHN</name>
<sequence length="289" mass="31472">MEQPASLPERNRVSAPSLPPRHQRVDGHARIRFSSHGVGDLYQRAPCRMLFPDREQGEAPLAVLITTSGGLTGGDRIRLDIEAEPEARGTVTTQAAEKLYRVLPGEADIRIDTRIEIARGAVVEWLSQEAIIFDRSRLRRSLDIRLHGDARLLGVEMTMLGRDAMGERFATGLVHDAWRIWRDGRLVWADALHLERAGVASPGPRFGMGEARAMATLVYAGADAASHLDLARALAPAPWGGATAMHDLLILRLIDRDGMALRAAAVRAVTALRAAALGSPARLPALWTC</sequence>
<dbReference type="Proteomes" id="UP000571950">
    <property type="component" value="Unassembled WGS sequence"/>
</dbReference>
<dbReference type="PANTHER" id="PTHR33643:SF1">
    <property type="entry name" value="UREASE ACCESSORY PROTEIN D"/>
    <property type="match status" value="1"/>
</dbReference>
<comment type="similarity">
    <text evidence="1 3">Belongs to the UreD family.</text>
</comment>
<dbReference type="InterPro" id="IPR002669">
    <property type="entry name" value="UreD"/>
</dbReference>
<feature type="region of interest" description="Disordered" evidence="4">
    <location>
        <begin position="1"/>
        <end position="26"/>
    </location>
</feature>
<evidence type="ECO:0000256" key="3">
    <source>
        <dbReference type="HAMAP-Rule" id="MF_01384"/>
    </source>
</evidence>
<dbReference type="HAMAP" id="MF_01384">
    <property type="entry name" value="UreD"/>
    <property type="match status" value="1"/>
</dbReference>
<evidence type="ECO:0000313" key="6">
    <source>
        <dbReference type="Proteomes" id="UP000571950"/>
    </source>
</evidence>
<organism evidence="5 6">
    <name type="scientific">Sphingobium jiangsuense</name>
    <dbReference type="NCBI Taxonomy" id="870476"/>
    <lineage>
        <taxon>Bacteria</taxon>
        <taxon>Pseudomonadati</taxon>
        <taxon>Pseudomonadota</taxon>
        <taxon>Alphaproteobacteria</taxon>
        <taxon>Sphingomonadales</taxon>
        <taxon>Sphingomonadaceae</taxon>
        <taxon>Sphingobium</taxon>
    </lineage>
</organism>
<reference evidence="5 6" key="1">
    <citation type="submission" date="2020-08" db="EMBL/GenBank/DDBJ databases">
        <title>Genomic Encyclopedia of Type Strains, Phase IV (KMG-IV): sequencing the most valuable type-strain genomes for metagenomic binning, comparative biology and taxonomic classification.</title>
        <authorList>
            <person name="Goeker M."/>
        </authorList>
    </citation>
    <scope>NUCLEOTIDE SEQUENCE [LARGE SCALE GENOMIC DNA]</scope>
    <source>
        <strain evidence="5 6">DSM 26189</strain>
    </source>
</reference>
<keyword evidence="2 3" id="KW-0143">Chaperone</keyword>
<accession>A0A7W6FPM1</accession>
<gene>
    <name evidence="3" type="primary">ureD</name>
    <name evidence="5" type="ORF">GGR43_001738</name>
</gene>
<proteinExistence type="inferred from homology"/>
<comment type="function">
    <text evidence="3">Required for maturation of urease via the functional incorporation of the urease nickel metallocenter.</text>
</comment>
<dbReference type="PANTHER" id="PTHR33643">
    <property type="entry name" value="UREASE ACCESSORY PROTEIN D"/>
    <property type="match status" value="1"/>
</dbReference>
<evidence type="ECO:0000256" key="2">
    <source>
        <dbReference type="ARBA" id="ARBA00023186"/>
    </source>
</evidence>
<comment type="subunit">
    <text evidence="3">UreD, UreF and UreG form a complex that acts as a GTP-hydrolysis-dependent molecular chaperone, activating the urease apoprotein by helping to assemble the nickel containing metallocenter of UreC. The UreE protein probably delivers the nickel.</text>
</comment>
<dbReference type="RefSeq" id="WP_188071580.1">
    <property type="nucleotide sequence ID" value="NZ_BSPS01000119.1"/>
</dbReference>
<evidence type="ECO:0000256" key="1">
    <source>
        <dbReference type="ARBA" id="ARBA00007177"/>
    </source>
</evidence>
<dbReference type="AlphaFoldDB" id="A0A7W6FPM1"/>